<dbReference type="PANTHER" id="PTHR33713:SF6">
    <property type="entry name" value="ANTITOXIN YEFM"/>
    <property type="match status" value="1"/>
</dbReference>
<dbReference type="OrthoDB" id="9802003at2"/>
<dbReference type="PANTHER" id="PTHR33713">
    <property type="entry name" value="ANTITOXIN YAFN-RELATED"/>
    <property type="match status" value="1"/>
</dbReference>
<comment type="similarity">
    <text evidence="1 2">Belongs to the phD/YefM antitoxin family.</text>
</comment>
<sequence>MDTVSYSNFRQNLKSYMEKLKDDADTVVVTAKDPENNMVIMNQHDYDSMQETMRIMSNPYLMDKIRRGQKQLAAGKGQTHELFTDFDDE</sequence>
<gene>
    <name evidence="3" type="ORF">FC18_GL001096</name>
</gene>
<reference evidence="3 4" key="1">
    <citation type="journal article" date="2015" name="Genome Announc.">
        <title>Expanding the biotechnology potential of lactobacilli through comparative genomics of 213 strains and associated genera.</title>
        <authorList>
            <person name="Sun Z."/>
            <person name="Harris H.M."/>
            <person name="McCann A."/>
            <person name="Guo C."/>
            <person name="Argimon S."/>
            <person name="Zhang W."/>
            <person name="Yang X."/>
            <person name="Jeffery I.B."/>
            <person name="Cooney J.C."/>
            <person name="Kagawa T.F."/>
            <person name="Liu W."/>
            <person name="Song Y."/>
            <person name="Salvetti E."/>
            <person name="Wrobel A."/>
            <person name="Rasinkangas P."/>
            <person name="Parkhill J."/>
            <person name="Rea M.C."/>
            <person name="O'Sullivan O."/>
            <person name="Ritari J."/>
            <person name="Douillard F.P."/>
            <person name="Paul Ross R."/>
            <person name="Yang R."/>
            <person name="Briner A.E."/>
            <person name="Felis G.E."/>
            <person name="de Vos W.M."/>
            <person name="Barrangou R."/>
            <person name="Klaenhammer T.R."/>
            <person name="Caufield P.W."/>
            <person name="Cui Y."/>
            <person name="Zhang H."/>
            <person name="O'Toole P.W."/>
        </authorList>
    </citation>
    <scope>NUCLEOTIDE SEQUENCE [LARGE SCALE GENOMIC DNA]</scope>
    <source>
        <strain evidence="3 4">DSM 20505</strain>
    </source>
</reference>
<dbReference type="NCBIfam" id="TIGR01552">
    <property type="entry name" value="phd_fam"/>
    <property type="match status" value="1"/>
</dbReference>
<organism evidence="3 4">
    <name type="scientific">Lacticaseibacillus sharpeae JCM 1186 = DSM 20505</name>
    <dbReference type="NCBI Taxonomy" id="1291052"/>
    <lineage>
        <taxon>Bacteria</taxon>
        <taxon>Bacillati</taxon>
        <taxon>Bacillota</taxon>
        <taxon>Bacilli</taxon>
        <taxon>Lactobacillales</taxon>
        <taxon>Lactobacillaceae</taxon>
        <taxon>Lacticaseibacillus</taxon>
    </lineage>
</organism>
<name>A0A0R1ZMN2_9LACO</name>
<dbReference type="PROSITE" id="PS00430">
    <property type="entry name" value="TONB_DEPENDENT_REC_1"/>
    <property type="match status" value="1"/>
</dbReference>
<dbReference type="SUPFAM" id="SSF143120">
    <property type="entry name" value="YefM-like"/>
    <property type="match status" value="1"/>
</dbReference>
<comment type="function">
    <text evidence="2">Antitoxin component of a type II toxin-antitoxin (TA) system.</text>
</comment>
<dbReference type="InterPro" id="IPR036165">
    <property type="entry name" value="YefM-like_sf"/>
</dbReference>
<dbReference type="InterPro" id="IPR051405">
    <property type="entry name" value="phD/YefM_antitoxin"/>
</dbReference>
<dbReference type="RefSeq" id="WP_054678162.1">
    <property type="nucleotide sequence ID" value="NZ_AYYO01000014.1"/>
</dbReference>
<dbReference type="AlphaFoldDB" id="A0A0R1ZMN2"/>
<evidence type="ECO:0000313" key="3">
    <source>
        <dbReference type="EMBL" id="KRM55722.1"/>
    </source>
</evidence>
<dbReference type="Proteomes" id="UP000051679">
    <property type="component" value="Unassembled WGS sequence"/>
</dbReference>
<dbReference type="Pfam" id="PF02604">
    <property type="entry name" value="PhdYeFM_antitox"/>
    <property type="match status" value="1"/>
</dbReference>
<dbReference type="InterPro" id="IPR006442">
    <property type="entry name" value="Antitoxin_Phd/YefM"/>
</dbReference>
<evidence type="ECO:0000313" key="4">
    <source>
        <dbReference type="Proteomes" id="UP000051679"/>
    </source>
</evidence>
<proteinExistence type="inferred from homology"/>
<keyword evidence="4" id="KW-1185">Reference proteome</keyword>
<dbReference type="EMBL" id="AYYO01000014">
    <property type="protein sequence ID" value="KRM55722.1"/>
    <property type="molecule type" value="Genomic_DNA"/>
</dbReference>
<dbReference type="STRING" id="1291052.FC18_GL001096"/>
<dbReference type="PATRIC" id="fig|1291052.5.peg.1113"/>
<dbReference type="Gene3D" id="3.40.1620.10">
    <property type="entry name" value="YefM-like domain"/>
    <property type="match status" value="1"/>
</dbReference>
<evidence type="ECO:0000256" key="1">
    <source>
        <dbReference type="ARBA" id="ARBA00009981"/>
    </source>
</evidence>
<evidence type="ECO:0000256" key="2">
    <source>
        <dbReference type="RuleBase" id="RU362080"/>
    </source>
</evidence>
<accession>A0A0R1ZMN2</accession>
<protein>
    <recommendedName>
        <fullName evidence="2">Antitoxin</fullName>
    </recommendedName>
</protein>
<comment type="caution">
    <text evidence="3">The sequence shown here is derived from an EMBL/GenBank/DDBJ whole genome shotgun (WGS) entry which is preliminary data.</text>
</comment>
<dbReference type="InterPro" id="IPR010916">
    <property type="entry name" value="TonB_box_CS"/>
</dbReference>
<dbReference type="Gene3D" id="1.10.1220.170">
    <property type="match status" value="1"/>
</dbReference>